<keyword evidence="2" id="KW-1185">Reference proteome</keyword>
<gene>
    <name evidence="1" type="ORF">LHJ74_20685</name>
</gene>
<sequence>MASLIARARLRRRGSRAARPSSCATRAYEEISAELPEEDLREDLSESLDLYVMGSKPRCEEVEYLDLVHDAMDQIGHED</sequence>
<protein>
    <submittedName>
        <fullName evidence="1">Uncharacterized protein</fullName>
    </submittedName>
</protein>
<organism evidence="1 2">
    <name type="scientific">Streptomyces gossypii</name>
    <dbReference type="NCBI Taxonomy" id="2883101"/>
    <lineage>
        <taxon>Bacteria</taxon>
        <taxon>Bacillati</taxon>
        <taxon>Actinomycetota</taxon>
        <taxon>Actinomycetes</taxon>
        <taxon>Kitasatosporales</taxon>
        <taxon>Streptomycetaceae</taxon>
        <taxon>Streptomyces</taxon>
    </lineage>
</organism>
<dbReference type="RefSeq" id="WP_260219600.1">
    <property type="nucleotide sequence ID" value="NZ_JAJAGO010000009.1"/>
</dbReference>
<proteinExistence type="predicted"/>
<accession>A0ABT2JWL2</accession>
<dbReference type="EMBL" id="JAJAGO010000009">
    <property type="protein sequence ID" value="MCT2592289.1"/>
    <property type="molecule type" value="Genomic_DNA"/>
</dbReference>
<name>A0ABT2JWL2_9ACTN</name>
<evidence type="ECO:0000313" key="2">
    <source>
        <dbReference type="Proteomes" id="UP001156389"/>
    </source>
</evidence>
<reference evidence="1 2" key="1">
    <citation type="submission" date="2021-10" db="EMBL/GenBank/DDBJ databases">
        <title>Streptomyces gossypii sp. nov., isolated from soil collected from cotton field.</title>
        <authorList>
            <person name="Ge X."/>
            <person name="Chen X."/>
            <person name="Liu W."/>
        </authorList>
    </citation>
    <scope>NUCLEOTIDE SEQUENCE [LARGE SCALE GENOMIC DNA]</scope>
    <source>
        <strain evidence="1 2">N2-109</strain>
    </source>
</reference>
<comment type="caution">
    <text evidence="1">The sequence shown here is derived from an EMBL/GenBank/DDBJ whole genome shotgun (WGS) entry which is preliminary data.</text>
</comment>
<evidence type="ECO:0000313" key="1">
    <source>
        <dbReference type="EMBL" id="MCT2592289.1"/>
    </source>
</evidence>
<dbReference type="Proteomes" id="UP001156389">
    <property type="component" value="Unassembled WGS sequence"/>
</dbReference>